<proteinExistence type="predicted"/>
<accession>A0AAD4WKK1</accession>
<comment type="caution">
    <text evidence="3">The sequence shown here is derived from an EMBL/GenBank/DDBJ whole genome shotgun (WGS) entry which is preliminary data.</text>
</comment>
<dbReference type="EMBL" id="JAJFAZ020000002">
    <property type="protein sequence ID" value="KAI5344831.1"/>
    <property type="molecule type" value="Genomic_DNA"/>
</dbReference>
<dbReference type="Proteomes" id="UP001054821">
    <property type="component" value="Chromosome 2"/>
</dbReference>
<dbReference type="AlphaFoldDB" id="A0AAD4WKK1"/>
<keyword evidence="4" id="KW-1185">Reference proteome</keyword>
<dbReference type="PANTHER" id="PTHR23155">
    <property type="entry name" value="DISEASE RESISTANCE PROTEIN RP"/>
    <property type="match status" value="1"/>
</dbReference>
<organism evidence="3 4">
    <name type="scientific">Prunus dulcis</name>
    <name type="common">Almond</name>
    <name type="synonym">Amygdalus dulcis</name>
    <dbReference type="NCBI Taxonomy" id="3755"/>
    <lineage>
        <taxon>Eukaryota</taxon>
        <taxon>Viridiplantae</taxon>
        <taxon>Streptophyta</taxon>
        <taxon>Embryophyta</taxon>
        <taxon>Tracheophyta</taxon>
        <taxon>Spermatophyta</taxon>
        <taxon>Magnoliopsida</taxon>
        <taxon>eudicotyledons</taxon>
        <taxon>Gunneridae</taxon>
        <taxon>Pentapetalae</taxon>
        <taxon>rosids</taxon>
        <taxon>fabids</taxon>
        <taxon>Rosales</taxon>
        <taxon>Rosaceae</taxon>
        <taxon>Amygdaloideae</taxon>
        <taxon>Amygdaleae</taxon>
        <taxon>Prunus</taxon>
    </lineage>
</organism>
<protein>
    <recommendedName>
        <fullName evidence="2">Disease resistance protein winged helix domain-containing protein</fullName>
    </recommendedName>
</protein>
<sequence length="136" mass="15404">MAEGFISLTSMEVMEDVSYMCLSELVDRCMVQVGKHGSSKKIKTCHLHDLMRDLCMLKAKEENFLHIINYSAAVNIKQTPNSRVRRAKLPGEIENLVHLRFLSLKNSLIEAVPSSIANLMKIRNKMGKLEGKKSWG</sequence>
<keyword evidence="1" id="KW-0677">Repeat</keyword>
<dbReference type="PANTHER" id="PTHR23155:SF1185">
    <property type="entry name" value="DISEASE RESISTANCE RPP8-LIKE PROTEIN 3-RELATED"/>
    <property type="match status" value="1"/>
</dbReference>
<dbReference type="GO" id="GO:0098542">
    <property type="term" value="P:defense response to other organism"/>
    <property type="evidence" value="ECO:0007669"/>
    <property type="project" value="TreeGrafter"/>
</dbReference>
<evidence type="ECO:0000313" key="4">
    <source>
        <dbReference type="Proteomes" id="UP001054821"/>
    </source>
</evidence>
<dbReference type="Gene3D" id="1.10.10.10">
    <property type="entry name" value="Winged helix-like DNA-binding domain superfamily/Winged helix DNA-binding domain"/>
    <property type="match status" value="1"/>
</dbReference>
<reference evidence="3 4" key="1">
    <citation type="journal article" date="2022" name="G3 (Bethesda)">
        <title>Whole-genome sequence and methylome profiling of the almond [Prunus dulcis (Mill.) D.A. Webb] cultivar 'Nonpareil'.</title>
        <authorList>
            <person name="D'Amico-Willman K.M."/>
            <person name="Ouma W.Z."/>
            <person name="Meulia T."/>
            <person name="Sideli G.M."/>
            <person name="Gradziel T.M."/>
            <person name="Fresnedo-Ramirez J."/>
        </authorList>
    </citation>
    <scope>NUCLEOTIDE SEQUENCE [LARGE SCALE GENOMIC DNA]</scope>
    <source>
        <strain evidence="3">Clone GOH B32 T37-40</strain>
    </source>
</reference>
<evidence type="ECO:0000256" key="1">
    <source>
        <dbReference type="ARBA" id="ARBA00022737"/>
    </source>
</evidence>
<evidence type="ECO:0000313" key="3">
    <source>
        <dbReference type="EMBL" id="KAI5344831.1"/>
    </source>
</evidence>
<dbReference type="InterPro" id="IPR058922">
    <property type="entry name" value="WHD_DRP"/>
</dbReference>
<gene>
    <name evidence="3" type="ORF">L3X38_012708</name>
</gene>
<name>A0AAD4WKK1_PRUDU</name>
<dbReference type="InterPro" id="IPR044974">
    <property type="entry name" value="Disease_R_plants"/>
</dbReference>
<dbReference type="Pfam" id="PF23559">
    <property type="entry name" value="WHD_DRP"/>
    <property type="match status" value="1"/>
</dbReference>
<evidence type="ECO:0000259" key="2">
    <source>
        <dbReference type="Pfam" id="PF23559"/>
    </source>
</evidence>
<dbReference type="InterPro" id="IPR036388">
    <property type="entry name" value="WH-like_DNA-bd_sf"/>
</dbReference>
<feature type="domain" description="Disease resistance protein winged helix" evidence="2">
    <location>
        <begin position="1"/>
        <end position="55"/>
    </location>
</feature>